<sequence length="304" mass="31881">MNKQLTGRVRLRAALAGAVAVLVATSLAGCASDDAKGDSGSHAAKNAEAAKLLPKAIADAGVVRVASTFGYPPEQFYEEDGKTPTGFSVEIGKALGEQLGVDFKFENVSFDAILPGIEAKRYDIAISSMSITPERSQQVNFVKYMDAGGSLLVKGDNNDINGLQDLCGKTAANTTGSLHGAYLEEYSKTDCVAQGKPPIKVVNFSDAAAPNQAVATGRADVCYRDFTANAYMAQNSNGQFKVVGGIVKTSPYGIAVGKSDLQLAEAINVALNAIIKDGEYDKILSKWKVDEAAITQSEVVKATA</sequence>
<dbReference type="EMBL" id="JBHTLX010000033">
    <property type="protein sequence ID" value="MFD1251109.1"/>
    <property type="molecule type" value="Genomic_DNA"/>
</dbReference>
<feature type="domain" description="Ionotropic glutamate receptor C-terminal" evidence="4">
    <location>
        <begin position="62"/>
        <end position="290"/>
    </location>
</feature>
<keyword evidence="1 2" id="KW-0732">Signal</keyword>
<comment type="caution">
    <text evidence="5">The sequence shown here is derived from an EMBL/GenBank/DDBJ whole genome shotgun (WGS) entry which is preliminary data.</text>
</comment>
<evidence type="ECO:0000313" key="5">
    <source>
        <dbReference type="EMBL" id="MFD1251109.1"/>
    </source>
</evidence>
<dbReference type="SMART" id="SM00079">
    <property type="entry name" value="PBPe"/>
    <property type="match status" value="1"/>
</dbReference>
<feature type="domain" description="Solute-binding protein family 3/N-terminal" evidence="3">
    <location>
        <begin position="62"/>
        <end position="291"/>
    </location>
</feature>
<accession>A0ABW3W7I8</accession>
<evidence type="ECO:0000259" key="3">
    <source>
        <dbReference type="SMART" id="SM00062"/>
    </source>
</evidence>
<dbReference type="PANTHER" id="PTHR35936">
    <property type="entry name" value="MEMBRANE-BOUND LYTIC MUREIN TRANSGLYCOSYLASE F"/>
    <property type="match status" value="1"/>
</dbReference>
<gene>
    <name evidence="5" type="ORF">ACFQ3F_25180</name>
</gene>
<proteinExistence type="predicted"/>
<feature type="chain" id="PRO_5047187142" evidence="2">
    <location>
        <begin position="29"/>
        <end position="304"/>
    </location>
</feature>
<dbReference type="CDD" id="cd01004">
    <property type="entry name" value="PBP2_MidA_like"/>
    <property type="match status" value="1"/>
</dbReference>
<name>A0ABW3W7I8_9ACTN</name>
<organism evidence="5 6">
    <name type="scientific">Nocardioides ginsengisoli</name>
    <dbReference type="NCBI Taxonomy" id="363868"/>
    <lineage>
        <taxon>Bacteria</taxon>
        <taxon>Bacillati</taxon>
        <taxon>Actinomycetota</taxon>
        <taxon>Actinomycetes</taxon>
        <taxon>Propionibacteriales</taxon>
        <taxon>Nocardioidaceae</taxon>
        <taxon>Nocardioides</taxon>
    </lineage>
</organism>
<dbReference type="Gene3D" id="3.40.190.10">
    <property type="entry name" value="Periplasmic binding protein-like II"/>
    <property type="match status" value="2"/>
</dbReference>
<dbReference type="Proteomes" id="UP001597229">
    <property type="component" value="Unassembled WGS sequence"/>
</dbReference>
<evidence type="ECO:0000256" key="1">
    <source>
        <dbReference type="ARBA" id="ARBA00022729"/>
    </source>
</evidence>
<protein>
    <submittedName>
        <fullName evidence="5">ABC transporter substrate-binding protein</fullName>
    </submittedName>
</protein>
<dbReference type="PROSITE" id="PS51257">
    <property type="entry name" value="PROKAR_LIPOPROTEIN"/>
    <property type="match status" value="1"/>
</dbReference>
<dbReference type="InterPro" id="IPR001320">
    <property type="entry name" value="Iontro_rcpt_C"/>
</dbReference>
<dbReference type="Pfam" id="PF00497">
    <property type="entry name" value="SBP_bac_3"/>
    <property type="match status" value="1"/>
</dbReference>
<evidence type="ECO:0000313" key="6">
    <source>
        <dbReference type="Proteomes" id="UP001597229"/>
    </source>
</evidence>
<dbReference type="RefSeq" id="WP_367918156.1">
    <property type="nucleotide sequence ID" value="NZ_BAABAC010000007.1"/>
</dbReference>
<reference evidence="6" key="1">
    <citation type="journal article" date="2019" name="Int. J. Syst. Evol. Microbiol.">
        <title>The Global Catalogue of Microorganisms (GCM) 10K type strain sequencing project: providing services to taxonomists for standard genome sequencing and annotation.</title>
        <authorList>
            <consortium name="The Broad Institute Genomics Platform"/>
            <consortium name="The Broad Institute Genome Sequencing Center for Infectious Disease"/>
            <person name="Wu L."/>
            <person name="Ma J."/>
        </authorList>
    </citation>
    <scope>NUCLEOTIDE SEQUENCE [LARGE SCALE GENOMIC DNA]</scope>
    <source>
        <strain evidence="6">CCUG 52478</strain>
    </source>
</reference>
<dbReference type="SUPFAM" id="SSF53850">
    <property type="entry name" value="Periplasmic binding protein-like II"/>
    <property type="match status" value="1"/>
</dbReference>
<keyword evidence="6" id="KW-1185">Reference proteome</keyword>
<feature type="signal peptide" evidence="2">
    <location>
        <begin position="1"/>
        <end position="28"/>
    </location>
</feature>
<dbReference type="PANTHER" id="PTHR35936:SF17">
    <property type="entry name" value="ARGININE-BINDING EXTRACELLULAR PROTEIN ARTP"/>
    <property type="match status" value="1"/>
</dbReference>
<dbReference type="SMART" id="SM00062">
    <property type="entry name" value="PBPb"/>
    <property type="match status" value="1"/>
</dbReference>
<dbReference type="InterPro" id="IPR001638">
    <property type="entry name" value="Solute-binding_3/MltF_N"/>
</dbReference>
<evidence type="ECO:0000256" key="2">
    <source>
        <dbReference type="SAM" id="SignalP"/>
    </source>
</evidence>
<evidence type="ECO:0000259" key="4">
    <source>
        <dbReference type="SMART" id="SM00079"/>
    </source>
</evidence>